<dbReference type="Gene3D" id="3.50.50.60">
    <property type="entry name" value="FAD/NAD(P)-binding domain"/>
    <property type="match status" value="1"/>
</dbReference>
<dbReference type="Gene3D" id="3.30.9.10">
    <property type="entry name" value="D-Amino Acid Oxidase, subunit A, domain 2"/>
    <property type="match status" value="1"/>
</dbReference>
<evidence type="ECO:0000259" key="5">
    <source>
        <dbReference type="Pfam" id="PF01266"/>
    </source>
</evidence>
<dbReference type="GO" id="GO:0050660">
    <property type="term" value="F:flavin adenine dinucleotide binding"/>
    <property type="evidence" value="ECO:0007669"/>
    <property type="project" value="InterPro"/>
</dbReference>
<evidence type="ECO:0000313" key="6">
    <source>
        <dbReference type="EMBL" id="SDZ37498.1"/>
    </source>
</evidence>
<evidence type="ECO:0000313" key="7">
    <source>
        <dbReference type="Proteomes" id="UP000199529"/>
    </source>
</evidence>
<dbReference type="EMBL" id="FNOK01000065">
    <property type="protein sequence ID" value="SDZ37498.1"/>
    <property type="molecule type" value="Genomic_DNA"/>
</dbReference>
<name>A0A1H3SII0_9PSEU</name>
<dbReference type="Proteomes" id="UP000199529">
    <property type="component" value="Unassembled WGS sequence"/>
</dbReference>
<proteinExistence type="predicted"/>
<feature type="domain" description="FAD dependent oxidoreductase" evidence="5">
    <location>
        <begin position="9"/>
        <end position="349"/>
    </location>
</feature>
<organism evidence="6 7">
    <name type="scientific">Saccharopolyspora shandongensis</name>
    <dbReference type="NCBI Taxonomy" id="418495"/>
    <lineage>
        <taxon>Bacteria</taxon>
        <taxon>Bacillati</taxon>
        <taxon>Actinomycetota</taxon>
        <taxon>Actinomycetes</taxon>
        <taxon>Pseudonocardiales</taxon>
        <taxon>Pseudonocardiaceae</taxon>
        <taxon>Saccharopolyspora</taxon>
    </lineage>
</organism>
<comment type="cofactor">
    <cofactor evidence="1">
        <name>FAD</name>
        <dbReference type="ChEBI" id="CHEBI:57692"/>
    </cofactor>
</comment>
<dbReference type="InterPro" id="IPR036188">
    <property type="entry name" value="FAD/NAD-bd_sf"/>
</dbReference>
<evidence type="ECO:0000256" key="1">
    <source>
        <dbReference type="ARBA" id="ARBA00001974"/>
    </source>
</evidence>
<evidence type="ECO:0000256" key="3">
    <source>
        <dbReference type="ARBA" id="ARBA00022827"/>
    </source>
</evidence>
<keyword evidence="3" id="KW-0274">FAD</keyword>
<dbReference type="AlphaFoldDB" id="A0A1H3SII0"/>
<gene>
    <name evidence="6" type="ORF">SAMN05216215_106527</name>
</gene>
<dbReference type="InterPro" id="IPR006076">
    <property type="entry name" value="FAD-dep_OxRdtase"/>
</dbReference>
<dbReference type="PANTHER" id="PTHR10961">
    <property type="entry name" value="PEROXISOMAL SARCOSINE OXIDASE"/>
    <property type="match status" value="1"/>
</dbReference>
<protein>
    <submittedName>
        <fullName evidence="6">Sarcosine oxidase</fullName>
    </submittedName>
</protein>
<accession>A0A1H3SII0</accession>
<dbReference type="GO" id="GO:0008115">
    <property type="term" value="F:sarcosine oxidase activity"/>
    <property type="evidence" value="ECO:0007669"/>
    <property type="project" value="TreeGrafter"/>
</dbReference>
<dbReference type="RefSeq" id="WP_093276656.1">
    <property type="nucleotide sequence ID" value="NZ_FNOK01000065.1"/>
</dbReference>
<dbReference type="SUPFAM" id="SSF51905">
    <property type="entry name" value="FAD/NAD(P)-binding domain"/>
    <property type="match status" value="1"/>
</dbReference>
<evidence type="ECO:0000256" key="4">
    <source>
        <dbReference type="ARBA" id="ARBA00023002"/>
    </source>
</evidence>
<keyword evidence="4" id="KW-0560">Oxidoreductase</keyword>
<dbReference type="OrthoDB" id="9806452at2"/>
<dbReference type="STRING" id="418495.SAMN05216215_106527"/>
<keyword evidence="2" id="KW-0285">Flavoprotein</keyword>
<sequence length="371" mass="39764">MAEHKRELDIAVIGAGVLGLSTTEALLRRGANVKCFDGRRPGSGQSGGLSRTFRHRHDDPHIVDLAARGLAGYREWERRSGVEMVGTEGCAYLGTTPADTTGLKTHQVPHHYAPAADRAEVFGALGPIDGPLLVDPTAGALRVNHVIETLTDWVGDHIIANDIHSLLVLDNGKVEFQTADAIYHARHVVLCAGVDTPRLAARLGWDIPLDCALHARPHYRIREELRGAPTPCWVDKSGQFGEMVYGSVIPYTDQYVLGLIGDGVDVPFDARGALTGEEGMEDHVRRVTGYVERALPGLIPEPIGVRVCIMSKLPAGSDALRAWHAPGVTAIAGHNLFKFAPELGELLADSAVQDRLPADLELAGARALGAA</sequence>
<reference evidence="7" key="1">
    <citation type="submission" date="2016-10" db="EMBL/GenBank/DDBJ databases">
        <authorList>
            <person name="Varghese N."/>
            <person name="Submissions S."/>
        </authorList>
    </citation>
    <scope>NUCLEOTIDE SEQUENCE [LARGE SCALE GENOMIC DNA]</scope>
    <source>
        <strain evidence="7">CGMCC 4.3530</strain>
    </source>
</reference>
<dbReference type="InterPro" id="IPR045170">
    <property type="entry name" value="MTOX"/>
</dbReference>
<dbReference type="PANTHER" id="PTHR10961:SF7">
    <property type="entry name" value="FAD DEPENDENT OXIDOREDUCTASE DOMAIN-CONTAINING PROTEIN"/>
    <property type="match status" value="1"/>
</dbReference>
<evidence type="ECO:0000256" key="2">
    <source>
        <dbReference type="ARBA" id="ARBA00022630"/>
    </source>
</evidence>
<keyword evidence="7" id="KW-1185">Reference proteome</keyword>
<dbReference type="Pfam" id="PF01266">
    <property type="entry name" value="DAO"/>
    <property type="match status" value="1"/>
</dbReference>